<dbReference type="PROSITE" id="PS50005">
    <property type="entry name" value="TPR"/>
    <property type="match status" value="1"/>
</dbReference>
<accession>A0ABW4JYS2</accession>
<evidence type="ECO:0000256" key="1">
    <source>
        <dbReference type="PROSITE-ProRule" id="PRU00339"/>
    </source>
</evidence>
<keyword evidence="4" id="KW-1185">Reference proteome</keyword>
<reference evidence="4" key="1">
    <citation type="journal article" date="2019" name="Int. J. Syst. Evol. Microbiol.">
        <title>The Global Catalogue of Microorganisms (GCM) 10K type strain sequencing project: providing services to taxonomists for standard genome sequencing and annotation.</title>
        <authorList>
            <consortium name="The Broad Institute Genomics Platform"/>
            <consortium name="The Broad Institute Genome Sequencing Center for Infectious Disease"/>
            <person name="Wu L."/>
            <person name="Ma J."/>
        </authorList>
    </citation>
    <scope>NUCLEOTIDE SEQUENCE [LARGE SCALE GENOMIC DNA]</scope>
    <source>
        <strain evidence="4">JCM 3369</strain>
    </source>
</reference>
<protein>
    <submittedName>
        <fullName evidence="3">Tetratricopeptide repeat protein</fullName>
    </submittedName>
</protein>
<dbReference type="InterPro" id="IPR011990">
    <property type="entry name" value="TPR-like_helical_dom_sf"/>
</dbReference>
<evidence type="ECO:0000313" key="3">
    <source>
        <dbReference type="EMBL" id="MFD1696977.1"/>
    </source>
</evidence>
<dbReference type="SMART" id="SM00028">
    <property type="entry name" value="TPR"/>
    <property type="match status" value="3"/>
</dbReference>
<evidence type="ECO:0000256" key="2">
    <source>
        <dbReference type="SAM" id="MobiDB-lite"/>
    </source>
</evidence>
<comment type="caution">
    <text evidence="3">The sequence shown here is derived from an EMBL/GenBank/DDBJ whole genome shotgun (WGS) entry which is preliminary data.</text>
</comment>
<dbReference type="Pfam" id="PF13432">
    <property type="entry name" value="TPR_16"/>
    <property type="match status" value="1"/>
</dbReference>
<dbReference type="Proteomes" id="UP001597327">
    <property type="component" value="Unassembled WGS sequence"/>
</dbReference>
<dbReference type="SUPFAM" id="SSF48452">
    <property type="entry name" value="TPR-like"/>
    <property type="match status" value="1"/>
</dbReference>
<name>A0ABW4JYS2_9HYPH</name>
<sequence length="210" mass="22892">MLPIQDLDPEAEAPSLDDLHTPLDEPDGDEGASLPPSDAAPGDADGETPDAMAALDRLFDELATAGDDAQAQMRARRIQMVWLQSGSDTVDLLMRRAGIALQQEDFTLALDLLDVVTTLEPDYAEGWNRRATVFYMQSDLSRSLADIERTLSLEPRHWGALSGLALIQRKLGQTARAMETFRQVLAIHPGLSDARDALEELEAANAGQEI</sequence>
<dbReference type="InterPro" id="IPR019734">
    <property type="entry name" value="TPR_rpt"/>
</dbReference>
<gene>
    <name evidence="3" type="ORF">ACFSC7_15770</name>
</gene>
<dbReference type="Gene3D" id="1.25.40.10">
    <property type="entry name" value="Tetratricopeptide repeat domain"/>
    <property type="match status" value="1"/>
</dbReference>
<dbReference type="EMBL" id="JBHUFA010000013">
    <property type="protein sequence ID" value="MFD1696977.1"/>
    <property type="molecule type" value="Genomic_DNA"/>
</dbReference>
<feature type="region of interest" description="Disordered" evidence="2">
    <location>
        <begin position="1"/>
        <end position="49"/>
    </location>
</feature>
<keyword evidence="1" id="KW-0802">TPR repeat</keyword>
<evidence type="ECO:0000313" key="4">
    <source>
        <dbReference type="Proteomes" id="UP001597327"/>
    </source>
</evidence>
<feature type="repeat" description="TPR" evidence="1">
    <location>
        <begin position="124"/>
        <end position="157"/>
    </location>
</feature>
<dbReference type="RefSeq" id="WP_208998919.1">
    <property type="nucleotide sequence ID" value="NZ_JBHUFA010000013.1"/>
</dbReference>
<organism evidence="3 4">
    <name type="scientific">Roseibium aestuarii</name>
    <dbReference type="NCBI Taxonomy" id="2600299"/>
    <lineage>
        <taxon>Bacteria</taxon>
        <taxon>Pseudomonadati</taxon>
        <taxon>Pseudomonadota</taxon>
        <taxon>Alphaproteobacteria</taxon>
        <taxon>Hyphomicrobiales</taxon>
        <taxon>Stappiaceae</taxon>
        <taxon>Roseibium</taxon>
    </lineage>
</organism>
<proteinExistence type="predicted"/>